<dbReference type="Proteomes" id="UP000789759">
    <property type="component" value="Unassembled WGS sequence"/>
</dbReference>
<protein>
    <submittedName>
        <fullName evidence="7">23485_t:CDS:1</fullName>
    </submittedName>
</protein>
<keyword evidence="3" id="KW-0285">Flavoprotein</keyword>
<comment type="cofactor">
    <cofactor evidence="1">
        <name>FAD</name>
        <dbReference type="ChEBI" id="CHEBI:57692"/>
    </cofactor>
</comment>
<dbReference type="Pfam" id="PF05199">
    <property type="entry name" value="GMC_oxred_C"/>
    <property type="match status" value="1"/>
</dbReference>
<dbReference type="InterPro" id="IPR007867">
    <property type="entry name" value="GMC_OxRtase_C"/>
</dbReference>
<proteinExistence type="inferred from homology"/>
<accession>A0A9N9FSA2</accession>
<dbReference type="InterPro" id="IPR036188">
    <property type="entry name" value="FAD/NAD-bd_sf"/>
</dbReference>
<dbReference type="PANTHER" id="PTHR11552">
    <property type="entry name" value="GLUCOSE-METHANOL-CHOLINE GMC OXIDOREDUCTASE"/>
    <property type="match status" value="1"/>
</dbReference>
<feature type="domain" description="Glucose-methanol-choline oxidoreductase C-terminal" evidence="6">
    <location>
        <begin position="219"/>
        <end position="296"/>
    </location>
</feature>
<comment type="similarity">
    <text evidence="2">Belongs to the GMC oxidoreductase family.</text>
</comment>
<dbReference type="GO" id="GO:0050660">
    <property type="term" value="F:flavin adenine dinucleotide binding"/>
    <property type="evidence" value="ECO:0007669"/>
    <property type="project" value="InterPro"/>
</dbReference>
<dbReference type="InterPro" id="IPR012132">
    <property type="entry name" value="GMC_OxRdtase"/>
</dbReference>
<evidence type="ECO:0000259" key="6">
    <source>
        <dbReference type="Pfam" id="PF05199"/>
    </source>
</evidence>
<reference evidence="7" key="1">
    <citation type="submission" date="2021-06" db="EMBL/GenBank/DDBJ databases">
        <authorList>
            <person name="Kallberg Y."/>
            <person name="Tangrot J."/>
            <person name="Rosling A."/>
        </authorList>
    </citation>
    <scope>NUCLEOTIDE SEQUENCE</scope>
    <source>
        <strain evidence="7">FL966</strain>
    </source>
</reference>
<comment type="caution">
    <text evidence="7">The sequence shown here is derived from an EMBL/GenBank/DDBJ whole genome shotgun (WGS) entry which is preliminary data.</text>
</comment>
<evidence type="ECO:0000313" key="8">
    <source>
        <dbReference type="Proteomes" id="UP000789759"/>
    </source>
</evidence>
<dbReference type="GO" id="GO:0016614">
    <property type="term" value="F:oxidoreductase activity, acting on CH-OH group of donors"/>
    <property type="evidence" value="ECO:0007669"/>
    <property type="project" value="InterPro"/>
</dbReference>
<dbReference type="PANTHER" id="PTHR11552:SF147">
    <property type="entry name" value="CHOLINE DEHYDROGENASE, MITOCHONDRIAL"/>
    <property type="match status" value="1"/>
</dbReference>
<sequence>MKNNSQERLSEKFKQLHGFNGLLHMQDSYNRIYDIMSGVIDAVKNFGIPYSEDFNGERQNGFTNQERRRCSLAEGYLKDALKKVELHSGSGPYKFGKIVVIDIKSYAHVLDIIWDDENKKENIAISVRYFCNGTVHEAFIAPKGEIILCGEAINSPQILMLSCIGPKENLKANNIKVCKELPVGKNLSDHQSCLFSAKANPNIIHHWSSRPEIGILYKANSTNGDEISNEDWEKFVVKRTTTAFHPYGTVKMAPEFKNGVVNYRLQVYSMKNLRVVDVSIFPYIPSRNTNVPTAMVSWRASQLIIEDYTKKIE</sequence>
<gene>
    <name evidence="7" type="ORF">CPELLU_LOCUS5002</name>
</gene>
<evidence type="ECO:0000259" key="5">
    <source>
        <dbReference type="Pfam" id="PF00732"/>
    </source>
</evidence>
<organism evidence="7 8">
    <name type="scientific">Cetraspora pellucida</name>
    <dbReference type="NCBI Taxonomy" id="1433469"/>
    <lineage>
        <taxon>Eukaryota</taxon>
        <taxon>Fungi</taxon>
        <taxon>Fungi incertae sedis</taxon>
        <taxon>Mucoromycota</taxon>
        <taxon>Glomeromycotina</taxon>
        <taxon>Glomeromycetes</taxon>
        <taxon>Diversisporales</taxon>
        <taxon>Gigasporaceae</taxon>
        <taxon>Cetraspora</taxon>
    </lineage>
</organism>
<dbReference type="SUPFAM" id="SSF51905">
    <property type="entry name" value="FAD/NAD(P)-binding domain"/>
    <property type="match status" value="1"/>
</dbReference>
<evidence type="ECO:0000256" key="3">
    <source>
        <dbReference type="ARBA" id="ARBA00022630"/>
    </source>
</evidence>
<dbReference type="OrthoDB" id="269227at2759"/>
<dbReference type="InterPro" id="IPR000172">
    <property type="entry name" value="GMC_OxRdtase_N"/>
</dbReference>
<keyword evidence="8" id="KW-1185">Reference proteome</keyword>
<evidence type="ECO:0000256" key="4">
    <source>
        <dbReference type="ARBA" id="ARBA00022827"/>
    </source>
</evidence>
<dbReference type="Gene3D" id="3.30.560.10">
    <property type="entry name" value="Glucose Oxidase, domain 3"/>
    <property type="match status" value="2"/>
</dbReference>
<dbReference type="EMBL" id="CAJVQA010002755">
    <property type="protein sequence ID" value="CAG8556569.1"/>
    <property type="molecule type" value="Genomic_DNA"/>
</dbReference>
<evidence type="ECO:0000256" key="2">
    <source>
        <dbReference type="ARBA" id="ARBA00010790"/>
    </source>
</evidence>
<evidence type="ECO:0000256" key="1">
    <source>
        <dbReference type="ARBA" id="ARBA00001974"/>
    </source>
</evidence>
<dbReference type="Pfam" id="PF00732">
    <property type="entry name" value="GMC_oxred_N"/>
    <property type="match status" value="1"/>
</dbReference>
<feature type="domain" description="Glucose-methanol-choline oxidoreductase N-terminal" evidence="5">
    <location>
        <begin position="9"/>
        <end position="191"/>
    </location>
</feature>
<dbReference type="AlphaFoldDB" id="A0A9N9FSA2"/>
<evidence type="ECO:0000313" key="7">
    <source>
        <dbReference type="EMBL" id="CAG8556569.1"/>
    </source>
</evidence>
<dbReference type="Gene3D" id="3.50.50.60">
    <property type="entry name" value="FAD/NAD(P)-binding domain"/>
    <property type="match status" value="2"/>
</dbReference>
<name>A0A9N9FSA2_9GLOM</name>
<keyword evidence="4" id="KW-0274">FAD</keyword>